<dbReference type="InterPro" id="IPR051716">
    <property type="entry name" value="Plant_RL_S/T_kinase"/>
</dbReference>
<evidence type="ECO:0000256" key="1">
    <source>
        <dbReference type="ARBA" id="ARBA00004479"/>
    </source>
</evidence>
<dbReference type="PANTHER" id="PTHR48053:SF105">
    <property type="entry name" value="RECEPTOR-LIKE PROTEIN KINASE"/>
    <property type="match status" value="1"/>
</dbReference>
<evidence type="ECO:0000256" key="4">
    <source>
        <dbReference type="SAM" id="Phobius"/>
    </source>
</evidence>
<comment type="caution">
    <text evidence="5">The sequence shown here is derived from an EMBL/GenBank/DDBJ whole genome shotgun (WGS) entry which is preliminary data.</text>
</comment>
<name>A0A540NGB1_MALBA</name>
<dbReference type="AlphaFoldDB" id="A0A540NGB1"/>
<keyword evidence="4" id="KW-0812">Transmembrane</keyword>
<dbReference type="STRING" id="106549.A0A540NGB1"/>
<feature type="transmembrane region" description="Helical" evidence="4">
    <location>
        <begin position="142"/>
        <end position="161"/>
    </location>
</feature>
<evidence type="ECO:0008006" key="7">
    <source>
        <dbReference type="Google" id="ProtNLM"/>
    </source>
</evidence>
<proteinExistence type="predicted"/>
<keyword evidence="4" id="KW-0472">Membrane</keyword>
<dbReference type="GO" id="GO:0016020">
    <property type="term" value="C:membrane"/>
    <property type="evidence" value="ECO:0007669"/>
    <property type="project" value="UniProtKB-SubCell"/>
</dbReference>
<gene>
    <name evidence="5" type="ORF">C1H46_004368</name>
</gene>
<comment type="subcellular location">
    <subcellularLocation>
        <location evidence="1">Membrane</location>
        <topology evidence="1">Single-pass type I membrane protein</topology>
    </subcellularLocation>
</comment>
<organism evidence="5 6">
    <name type="scientific">Malus baccata</name>
    <name type="common">Siberian crab apple</name>
    <name type="synonym">Pyrus baccata</name>
    <dbReference type="NCBI Taxonomy" id="106549"/>
    <lineage>
        <taxon>Eukaryota</taxon>
        <taxon>Viridiplantae</taxon>
        <taxon>Streptophyta</taxon>
        <taxon>Embryophyta</taxon>
        <taxon>Tracheophyta</taxon>
        <taxon>Spermatophyta</taxon>
        <taxon>Magnoliopsida</taxon>
        <taxon>eudicotyledons</taxon>
        <taxon>Gunneridae</taxon>
        <taxon>Pentapetalae</taxon>
        <taxon>rosids</taxon>
        <taxon>fabids</taxon>
        <taxon>Rosales</taxon>
        <taxon>Rosaceae</taxon>
        <taxon>Amygdaloideae</taxon>
        <taxon>Maleae</taxon>
        <taxon>Malus</taxon>
    </lineage>
</organism>
<sequence length="163" mass="17539">MNSQGNKLSGSIPASIASMDSLMELQLGENHLSGDIPRMPMSLQIALNLSSNLFRGPISETLSTLSELEILDLSNNKFSGKIPDFFTTLGTLTQSLQVSNNELCGELPEFHSWVMVDTSGNEGMTNRTTRSTLPKSEKKKSYAVLTVVLAAITFGAITILATA</sequence>
<accession>A0A540NGB1</accession>
<keyword evidence="6" id="KW-1185">Reference proteome</keyword>
<dbReference type="PANTHER" id="PTHR48053">
    <property type="entry name" value="LEUCINE RICH REPEAT FAMILY PROTEIN, EXPRESSED"/>
    <property type="match status" value="1"/>
</dbReference>
<reference evidence="5 6" key="1">
    <citation type="journal article" date="2019" name="G3 (Bethesda)">
        <title>Sequencing of a Wild Apple (Malus baccata) Genome Unravels the Differences Between Cultivated and Wild Apple Species Regarding Disease Resistance and Cold Tolerance.</title>
        <authorList>
            <person name="Chen X."/>
        </authorList>
    </citation>
    <scope>NUCLEOTIDE SEQUENCE [LARGE SCALE GENOMIC DNA]</scope>
    <source>
        <strain evidence="6">cv. Shandingzi</strain>
        <tissue evidence="5">Leaves</tissue>
    </source>
</reference>
<keyword evidence="2" id="KW-0732">Signal</keyword>
<evidence type="ECO:0000256" key="3">
    <source>
        <dbReference type="ARBA" id="ARBA00023170"/>
    </source>
</evidence>
<dbReference type="Gene3D" id="3.80.10.10">
    <property type="entry name" value="Ribonuclease Inhibitor"/>
    <property type="match status" value="2"/>
</dbReference>
<dbReference type="Proteomes" id="UP000315295">
    <property type="component" value="Unassembled WGS sequence"/>
</dbReference>
<dbReference type="EMBL" id="VIEB01000049">
    <property type="protein sequence ID" value="TQE10078.1"/>
    <property type="molecule type" value="Genomic_DNA"/>
</dbReference>
<evidence type="ECO:0000313" key="5">
    <source>
        <dbReference type="EMBL" id="TQE10078.1"/>
    </source>
</evidence>
<protein>
    <recommendedName>
        <fullName evidence="7">Leucine-rich repeat-containing N-terminal plant-type domain-containing protein</fullName>
    </recommendedName>
</protein>
<evidence type="ECO:0000256" key="2">
    <source>
        <dbReference type="ARBA" id="ARBA00022729"/>
    </source>
</evidence>
<dbReference type="Pfam" id="PF00560">
    <property type="entry name" value="LRR_1"/>
    <property type="match status" value="1"/>
</dbReference>
<dbReference type="InterPro" id="IPR001611">
    <property type="entry name" value="Leu-rich_rpt"/>
</dbReference>
<dbReference type="SUPFAM" id="SSF52058">
    <property type="entry name" value="L domain-like"/>
    <property type="match status" value="1"/>
</dbReference>
<keyword evidence="3" id="KW-0675">Receptor</keyword>
<dbReference type="InterPro" id="IPR032675">
    <property type="entry name" value="LRR_dom_sf"/>
</dbReference>
<keyword evidence="4" id="KW-1133">Transmembrane helix</keyword>
<evidence type="ECO:0000313" key="6">
    <source>
        <dbReference type="Proteomes" id="UP000315295"/>
    </source>
</evidence>